<gene>
    <name evidence="1" type="ORF">C1SCF055_LOCUS2591</name>
</gene>
<dbReference type="EMBL" id="CAMXCT010000119">
    <property type="protein sequence ID" value="CAI3974167.1"/>
    <property type="molecule type" value="Genomic_DNA"/>
</dbReference>
<evidence type="ECO:0000313" key="1">
    <source>
        <dbReference type="EMBL" id="CAI3974167.1"/>
    </source>
</evidence>
<dbReference type="Proteomes" id="UP001152797">
    <property type="component" value="Unassembled WGS sequence"/>
</dbReference>
<sequence length="193" mass="21647">MSAYSASGQSQMPALMMAHDDDASSNRSWSLVVIPGDSSNVEVKYLQQQGDRSEYPGGLTPVGHPKDFTPGFMVCYTKRGGSEDDCHCPNLIVEITGLPLSDPDMAFLVDTHKIERVEDIKSIVQWWVSEGCVDHGLEATEWIPKSHWVLHSIERATPHNMPTKYLKKTDMPLRFSWHTWSPSHKKSHSSVVV</sequence>
<accession>A0A9P1FHK3</accession>
<name>A0A9P1FHK3_9DINO</name>
<protein>
    <submittedName>
        <fullName evidence="1">Uncharacterized protein</fullName>
    </submittedName>
</protein>
<evidence type="ECO:0000313" key="3">
    <source>
        <dbReference type="Proteomes" id="UP001152797"/>
    </source>
</evidence>
<dbReference type="EMBL" id="CAMXCT020000119">
    <property type="protein sequence ID" value="CAL1127542.1"/>
    <property type="molecule type" value="Genomic_DNA"/>
</dbReference>
<proteinExistence type="predicted"/>
<organism evidence="1">
    <name type="scientific">Cladocopium goreaui</name>
    <dbReference type="NCBI Taxonomy" id="2562237"/>
    <lineage>
        <taxon>Eukaryota</taxon>
        <taxon>Sar</taxon>
        <taxon>Alveolata</taxon>
        <taxon>Dinophyceae</taxon>
        <taxon>Suessiales</taxon>
        <taxon>Symbiodiniaceae</taxon>
        <taxon>Cladocopium</taxon>
    </lineage>
</organism>
<dbReference type="EMBL" id="CAMXCT030000119">
    <property type="protein sequence ID" value="CAL4761479.1"/>
    <property type="molecule type" value="Genomic_DNA"/>
</dbReference>
<reference evidence="1" key="1">
    <citation type="submission" date="2022-10" db="EMBL/GenBank/DDBJ databases">
        <authorList>
            <person name="Chen Y."/>
            <person name="Dougan E. K."/>
            <person name="Chan C."/>
            <person name="Rhodes N."/>
            <person name="Thang M."/>
        </authorList>
    </citation>
    <scope>NUCLEOTIDE SEQUENCE</scope>
</reference>
<comment type="caution">
    <text evidence="1">The sequence shown here is derived from an EMBL/GenBank/DDBJ whole genome shotgun (WGS) entry which is preliminary data.</text>
</comment>
<dbReference type="AlphaFoldDB" id="A0A9P1FHK3"/>
<evidence type="ECO:0000313" key="2">
    <source>
        <dbReference type="EMBL" id="CAL4761479.1"/>
    </source>
</evidence>
<reference evidence="2 3" key="2">
    <citation type="submission" date="2024-05" db="EMBL/GenBank/DDBJ databases">
        <authorList>
            <person name="Chen Y."/>
            <person name="Shah S."/>
            <person name="Dougan E. K."/>
            <person name="Thang M."/>
            <person name="Chan C."/>
        </authorList>
    </citation>
    <scope>NUCLEOTIDE SEQUENCE [LARGE SCALE GENOMIC DNA]</scope>
</reference>
<keyword evidence="3" id="KW-1185">Reference proteome</keyword>